<protein>
    <submittedName>
        <fullName evidence="3">GIY-YIG nuclease family protein</fullName>
    </submittedName>
</protein>
<dbReference type="SUPFAM" id="SSF82771">
    <property type="entry name" value="GIY-YIG endonuclease"/>
    <property type="match status" value="1"/>
</dbReference>
<dbReference type="Gene3D" id="3.40.1440.10">
    <property type="entry name" value="GIY-YIG endonuclease"/>
    <property type="match status" value="1"/>
</dbReference>
<sequence>MPYMYILECADGSFYTGSTKDLPRRLWRHQNGLGANHIKKRLPVKLVYAEHYDHVADAFYREKQVQGWSRAKKIALMNSDWDRLHILAECQNYSIYCQKIAALNELKQSILQKAFTGELTADTAKTAKQEIAA</sequence>
<dbReference type="CDD" id="cd10456">
    <property type="entry name" value="GIY-YIG_UPF0213"/>
    <property type="match status" value="1"/>
</dbReference>
<organism evidence="3 4">
    <name type="scientific">Atlanticothrix silvestris CENA357</name>
    <dbReference type="NCBI Taxonomy" id="1725252"/>
    <lineage>
        <taxon>Bacteria</taxon>
        <taxon>Bacillati</taxon>
        <taxon>Cyanobacteriota</taxon>
        <taxon>Cyanophyceae</taxon>
        <taxon>Nostocales</taxon>
        <taxon>Nodulariaceae</taxon>
        <taxon>Atlanticothrix</taxon>
        <taxon>Atlanticothrix silvestris</taxon>
    </lineage>
</organism>
<dbReference type="PANTHER" id="PTHR34477:SF1">
    <property type="entry name" value="UPF0213 PROTEIN YHBQ"/>
    <property type="match status" value="1"/>
</dbReference>
<keyword evidence="4" id="KW-1185">Reference proteome</keyword>
<dbReference type="Pfam" id="PF01541">
    <property type="entry name" value="GIY-YIG"/>
    <property type="match status" value="1"/>
</dbReference>
<proteinExistence type="inferred from homology"/>
<evidence type="ECO:0000313" key="3">
    <source>
        <dbReference type="EMBL" id="MBH8554808.1"/>
    </source>
</evidence>
<comment type="similarity">
    <text evidence="1">Belongs to the UPF0213 family.</text>
</comment>
<dbReference type="SUPFAM" id="SSF116734">
    <property type="entry name" value="DNA methylase specificity domain"/>
    <property type="match status" value="1"/>
</dbReference>
<dbReference type="InterPro" id="IPR000305">
    <property type="entry name" value="GIY-YIG_endonuc"/>
</dbReference>
<gene>
    <name evidence="3" type="ORF">I8751_21115</name>
</gene>
<dbReference type="AlphaFoldDB" id="A0A8J7HL88"/>
<dbReference type="InterPro" id="IPR050190">
    <property type="entry name" value="UPF0213_domain"/>
</dbReference>
<dbReference type="PANTHER" id="PTHR34477">
    <property type="entry name" value="UPF0213 PROTEIN YHBQ"/>
    <property type="match status" value="1"/>
</dbReference>
<comment type="caution">
    <text evidence="3">The sequence shown here is derived from an EMBL/GenBank/DDBJ whole genome shotgun (WGS) entry which is preliminary data.</text>
</comment>
<dbReference type="Proteomes" id="UP000599391">
    <property type="component" value="Unassembled WGS sequence"/>
</dbReference>
<accession>A0A8J7HL88</accession>
<evidence type="ECO:0000259" key="2">
    <source>
        <dbReference type="PROSITE" id="PS50164"/>
    </source>
</evidence>
<evidence type="ECO:0000256" key="1">
    <source>
        <dbReference type="ARBA" id="ARBA00007435"/>
    </source>
</evidence>
<dbReference type="PROSITE" id="PS50164">
    <property type="entry name" value="GIY_YIG"/>
    <property type="match status" value="1"/>
</dbReference>
<evidence type="ECO:0000313" key="4">
    <source>
        <dbReference type="Proteomes" id="UP000599391"/>
    </source>
</evidence>
<feature type="domain" description="GIY-YIG" evidence="2">
    <location>
        <begin position="1"/>
        <end position="75"/>
    </location>
</feature>
<dbReference type="InterPro" id="IPR035901">
    <property type="entry name" value="GIY-YIG_endonuc_sf"/>
</dbReference>
<dbReference type="EMBL" id="JAECZB010000082">
    <property type="protein sequence ID" value="MBH8554808.1"/>
    <property type="molecule type" value="Genomic_DNA"/>
</dbReference>
<reference evidence="3 4" key="1">
    <citation type="journal article" date="2021" name="Int. J. Syst. Evol. Microbiol.">
        <title>Amazonocrinis nigriterrae gen. nov., sp. nov., Atlanticothrix silvestris gen. nov., sp. nov. and Dendronalium phyllosphericum gen. nov., sp. nov., nostocacean cyanobacteria from Brazilian environments.</title>
        <authorList>
            <person name="Alvarenga D.O."/>
            <person name="Andreote A.P.D."/>
            <person name="Branco L.H.Z."/>
            <person name="Delbaje E."/>
            <person name="Cruz R.B."/>
            <person name="Varani A.M."/>
            <person name="Fiore M.F."/>
        </authorList>
    </citation>
    <scope>NUCLEOTIDE SEQUENCE [LARGE SCALE GENOMIC DNA]</scope>
    <source>
        <strain evidence="3 4">CENA357</strain>
    </source>
</reference>
<name>A0A8J7HL88_9CYAN</name>